<dbReference type="PANTHER" id="PTHR42109">
    <property type="entry name" value="UNPLACED GENOMIC SCAFFOLD UM_SCAF_CONTIG_1.265, WHOLE GENOME SHOTGUN SEQUENCE"/>
    <property type="match status" value="1"/>
</dbReference>
<proteinExistence type="predicted"/>
<sequence length="256" mass="27979">MGTVTYENGIAILQLIVFPIIFAAAVFIWKRSGWRAGGKIWRYGATLSLIRIAGSISSLLTIDHDSRDVRVAVAVCELIGMAPLILTFLGILKQIDIEQRIPTRISGVMVILCFIGLILGIASVSGSSGNTYHPGGLTKAAMGLFLAVFAIYNLMGMWLWLQLQGGMRRFQKKLFLALALSSPFLLVRLVYSAISDYGHDKRFVLFGDETIYLCMNVLEEIIAMAIAMALGMSAVMESDFQRLGPKEPAEPKGDGV</sequence>
<dbReference type="Proteomes" id="UP001146351">
    <property type="component" value="Unassembled WGS sequence"/>
</dbReference>
<keyword evidence="1" id="KW-0812">Transmembrane</keyword>
<evidence type="ECO:0000256" key="1">
    <source>
        <dbReference type="SAM" id="Phobius"/>
    </source>
</evidence>
<dbReference type="InterPro" id="IPR056119">
    <property type="entry name" value="DUF7702"/>
</dbReference>
<feature type="transmembrane region" description="Helical" evidence="1">
    <location>
        <begin position="173"/>
        <end position="190"/>
    </location>
</feature>
<evidence type="ECO:0000313" key="3">
    <source>
        <dbReference type="EMBL" id="KAJ5180244.1"/>
    </source>
</evidence>
<reference evidence="3" key="1">
    <citation type="submission" date="2022-11" db="EMBL/GenBank/DDBJ databases">
        <authorList>
            <person name="Petersen C."/>
        </authorList>
    </citation>
    <scope>NUCLEOTIDE SEQUENCE</scope>
    <source>
        <strain evidence="3">IBT 21917</strain>
    </source>
</reference>
<gene>
    <name evidence="3" type="ORF">N7492_003454</name>
</gene>
<protein>
    <recommendedName>
        <fullName evidence="2">DUF7702 domain-containing protein</fullName>
    </recommendedName>
</protein>
<evidence type="ECO:0000313" key="4">
    <source>
        <dbReference type="Proteomes" id="UP001146351"/>
    </source>
</evidence>
<dbReference type="PANTHER" id="PTHR42109:SF2">
    <property type="entry name" value="INTEGRAL MEMBRANE PROTEIN"/>
    <property type="match status" value="1"/>
</dbReference>
<evidence type="ECO:0000259" key="2">
    <source>
        <dbReference type="Pfam" id="PF24800"/>
    </source>
</evidence>
<organism evidence="3 4">
    <name type="scientific">Penicillium capsulatum</name>
    <dbReference type="NCBI Taxonomy" id="69766"/>
    <lineage>
        <taxon>Eukaryota</taxon>
        <taxon>Fungi</taxon>
        <taxon>Dikarya</taxon>
        <taxon>Ascomycota</taxon>
        <taxon>Pezizomycotina</taxon>
        <taxon>Eurotiomycetes</taxon>
        <taxon>Eurotiomycetidae</taxon>
        <taxon>Eurotiales</taxon>
        <taxon>Aspergillaceae</taxon>
        <taxon>Penicillium</taxon>
    </lineage>
</organism>
<dbReference type="Pfam" id="PF24800">
    <property type="entry name" value="DUF7702"/>
    <property type="match status" value="1"/>
</dbReference>
<feature type="transmembrane region" description="Helical" evidence="1">
    <location>
        <begin position="72"/>
        <end position="92"/>
    </location>
</feature>
<feature type="domain" description="DUF7702" evidence="2">
    <location>
        <begin position="4"/>
        <end position="234"/>
    </location>
</feature>
<feature type="transmembrane region" description="Helical" evidence="1">
    <location>
        <begin position="142"/>
        <end position="161"/>
    </location>
</feature>
<feature type="transmembrane region" description="Helical" evidence="1">
    <location>
        <begin position="104"/>
        <end position="122"/>
    </location>
</feature>
<reference evidence="3" key="2">
    <citation type="journal article" date="2023" name="IMA Fungus">
        <title>Comparative genomic study of the Penicillium genus elucidates a diverse pangenome and 15 lateral gene transfer events.</title>
        <authorList>
            <person name="Petersen C."/>
            <person name="Sorensen T."/>
            <person name="Nielsen M.R."/>
            <person name="Sondergaard T.E."/>
            <person name="Sorensen J.L."/>
            <person name="Fitzpatrick D.A."/>
            <person name="Frisvad J.C."/>
            <person name="Nielsen K.L."/>
        </authorList>
    </citation>
    <scope>NUCLEOTIDE SEQUENCE</scope>
    <source>
        <strain evidence="3">IBT 21917</strain>
    </source>
</reference>
<accession>A0A9W9ILX8</accession>
<dbReference type="OrthoDB" id="2560628at2759"/>
<feature type="transmembrane region" description="Helical" evidence="1">
    <location>
        <begin position="12"/>
        <end position="29"/>
    </location>
</feature>
<feature type="transmembrane region" description="Helical" evidence="1">
    <location>
        <begin position="210"/>
        <end position="236"/>
    </location>
</feature>
<keyword evidence="1" id="KW-0472">Membrane</keyword>
<keyword evidence="4" id="KW-1185">Reference proteome</keyword>
<comment type="caution">
    <text evidence="3">The sequence shown here is derived from an EMBL/GenBank/DDBJ whole genome shotgun (WGS) entry which is preliminary data.</text>
</comment>
<name>A0A9W9ILX8_9EURO</name>
<dbReference type="AlphaFoldDB" id="A0A9W9ILX8"/>
<dbReference type="EMBL" id="JAPQKO010000002">
    <property type="protein sequence ID" value="KAJ5180244.1"/>
    <property type="molecule type" value="Genomic_DNA"/>
</dbReference>
<keyword evidence="1" id="KW-1133">Transmembrane helix</keyword>
<feature type="transmembrane region" description="Helical" evidence="1">
    <location>
        <begin position="41"/>
        <end position="60"/>
    </location>
</feature>